<feature type="compositionally biased region" description="Low complexity" evidence="1">
    <location>
        <begin position="69"/>
        <end position="89"/>
    </location>
</feature>
<evidence type="ECO:0000313" key="3">
    <source>
        <dbReference type="Proteomes" id="UP000001072"/>
    </source>
</evidence>
<organism evidence="3">
    <name type="scientific">Melampsora larici-populina (strain 98AG31 / pathotype 3-4-7)</name>
    <name type="common">Poplar leaf rust fungus</name>
    <dbReference type="NCBI Taxonomy" id="747676"/>
    <lineage>
        <taxon>Eukaryota</taxon>
        <taxon>Fungi</taxon>
        <taxon>Dikarya</taxon>
        <taxon>Basidiomycota</taxon>
        <taxon>Pucciniomycotina</taxon>
        <taxon>Pucciniomycetes</taxon>
        <taxon>Pucciniales</taxon>
        <taxon>Melampsoraceae</taxon>
        <taxon>Melampsora</taxon>
    </lineage>
</organism>
<sequence>MSSMMCTVCHQQQSSYCDMCGSCLDNCLASTTPSPVEPTSGPASMEQGLSLLVNPSNPYPQPNHPPNLIPNYLQHTTPSSHPSSSASFSSHAFKHAAATVAAHNNFLQHPPTPSSHLLPHLPGHTSSQSFDPLAVAKENSTCTASGFPATRAEQSRGGTGTTTST</sequence>
<dbReference type="KEGG" id="mlr:MELLADRAFT_114246"/>
<dbReference type="EMBL" id="GL883219">
    <property type="protein sequence ID" value="EGF97551.1"/>
    <property type="molecule type" value="Genomic_DNA"/>
</dbReference>
<accession>F4SCS6</accession>
<dbReference type="InParanoid" id="F4SCS6"/>
<gene>
    <name evidence="2" type="ORF">MELLADRAFT_114246</name>
</gene>
<dbReference type="HOGENOM" id="CLU_1570966_0_0_1"/>
<feature type="compositionally biased region" description="Low complexity" evidence="1">
    <location>
        <begin position="106"/>
        <end position="127"/>
    </location>
</feature>
<dbReference type="VEuPathDB" id="FungiDB:MELLADRAFT_114246"/>
<proteinExistence type="predicted"/>
<dbReference type="Proteomes" id="UP000001072">
    <property type="component" value="Unassembled WGS sequence"/>
</dbReference>
<feature type="region of interest" description="Disordered" evidence="1">
    <location>
        <begin position="106"/>
        <end position="165"/>
    </location>
</feature>
<evidence type="ECO:0000313" key="2">
    <source>
        <dbReference type="EMBL" id="EGF97551.1"/>
    </source>
</evidence>
<dbReference type="RefSeq" id="XP_007419178.1">
    <property type="nucleotide sequence ID" value="XM_007419116.1"/>
</dbReference>
<evidence type="ECO:0000256" key="1">
    <source>
        <dbReference type="SAM" id="MobiDB-lite"/>
    </source>
</evidence>
<dbReference type="GeneID" id="18925271"/>
<keyword evidence="3" id="KW-1185">Reference proteome</keyword>
<reference evidence="3" key="1">
    <citation type="journal article" date="2011" name="Proc. Natl. Acad. Sci. U.S.A.">
        <title>Obligate biotrophy features unraveled by the genomic analysis of rust fungi.</title>
        <authorList>
            <person name="Duplessis S."/>
            <person name="Cuomo C.A."/>
            <person name="Lin Y.-C."/>
            <person name="Aerts A."/>
            <person name="Tisserant E."/>
            <person name="Veneault-Fourrey C."/>
            <person name="Joly D.L."/>
            <person name="Hacquard S."/>
            <person name="Amselem J."/>
            <person name="Cantarel B.L."/>
            <person name="Chiu R."/>
            <person name="Coutinho P.M."/>
            <person name="Feau N."/>
            <person name="Field M."/>
            <person name="Frey P."/>
            <person name="Gelhaye E."/>
            <person name="Goldberg J."/>
            <person name="Grabherr M.G."/>
            <person name="Kodira C.D."/>
            <person name="Kohler A."/>
            <person name="Kuees U."/>
            <person name="Lindquist E.A."/>
            <person name="Lucas S.M."/>
            <person name="Mago R."/>
            <person name="Mauceli E."/>
            <person name="Morin E."/>
            <person name="Murat C."/>
            <person name="Pangilinan J.L."/>
            <person name="Park R."/>
            <person name="Pearson M."/>
            <person name="Quesneville H."/>
            <person name="Rouhier N."/>
            <person name="Sakthikumar S."/>
            <person name="Salamov A.A."/>
            <person name="Schmutz J."/>
            <person name="Selles B."/>
            <person name="Shapiro H."/>
            <person name="Tanguay P."/>
            <person name="Tuskan G.A."/>
            <person name="Henrissat B."/>
            <person name="Van de Peer Y."/>
            <person name="Rouze P."/>
            <person name="Ellis J.G."/>
            <person name="Dodds P.N."/>
            <person name="Schein J.E."/>
            <person name="Zhong S."/>
            <person name="Hamelin R.C."/>
            <person name="Grigoriev I.V."/>
            <person name="Szabo L.J."/>
            <person name="Martin F."/>
        </authorList>
    </citation>
    <scope>NUCLEOTIDE SEQUENCE [LARGE SCALE GENOMIC DNA]</scope>
    <source>
        <strain evidence="3">98AG31 / pathotype 3-4-7</strain>
    </source>
</reference>
<feature type="compositionally biased region" description="Pro residues" evidence="1">
    <location>
        <begin position="57"/>
        <end position="68"/>
    </location>
</feature>
<name>F4SCS6_MELLP</name>
<protein>
    <submittedName>
        <fullName evidence="2">Uncharacterized protein</fullName>
    </submittedName>
</protein>
<feature type="region of interest" description="Disordered" evidence="1">
    <location>
        <begin position="34"/>
        <end position="89"/>
    </location>
</feature>
<dbReference type="AlphaFoldDB" id="F4SCS6"/>